<feature type="non-terminal residue" evidence="1">
    <location>
        <position position="134"/>
    </location>
</feature>
<keyword evidence="2" id="KW-1185">Reference proteome</keyword>
<name>A0A9Q0S3U8_9DIPT</name>
<accession>A0A9Q0S3U8</accession>
<dbReference type="Proteomes" id="UP001151699">
    <property type="component" value="Chromosome B"/>
</dbReference>
<comment type="caution">
    <text evidence="1">The sequence shown here is derived from an EMBL/GenBank/DDBJ whole genome shotgun (WGS) entry which is preliminary data.</text>
</comment>
<reference evidence="1" key="1">
    <citation type="submission" date="2022-07" db="EMBL/GenBank/DDBJ databases">
        <authorList>
            <person name="Trinca V."/>
            <person name="Uliana J.V.C."/>
            <person name="Torres T.T."/>
            <person name="Ward R.J."/>
            <person name="Monesi N."/>
        </authorList>
    </citation>
    <scope>NUCLEOTIDE SEQUENCE</scope>
    <source>
        <strain evidence="1">HSMRA1968</strain>
        <tissue evidence="1">Whole embryos</tissue>
    </source>
</reference>
<dbReference type="EMBL" id="WJQU01000002">
    <property type="protein sequence ID" value="KAJ6643769.1"/>
    <property type="molecule type" value="Genomic_DNA"/>
</dbReference>
<evidence type="ECO:0000313" key="2">
    <source>
        <dbReference type="Proteomes" id="UP001151699"/>
    </source>
</evidence>
<organism evidence="1 2">
    <name type="scientific">Pseudolycoriella hygida</name>
    <dbReference type="NCBI Taxonomy" id="35572"/>
    <lineage>
        <taxon>Eukaryota</taxon>
        <taxon>Metazoa</taxon>
        <taxon>Ecdysozoa</taxon>
        <taxon>Arthropoda</taxon>
        <taxon>Hexapoda</taxon>
        <taxon>Insecta</taxon>
        <taxon>Pterygota</taxon>
        <taxon>Neoptera</taxon>
        <taxon>Endopterygota</taxon>
        <taxon>Diptera</taxon>
        <taxon>Nematocera</taxon>
        <taxon>Sciaroidea</taxon>
        <taxon>Sciaridae</taxon>
        <taxon>Pseudolycoriella</taxon>
    </lineage>
</organism>
<sequence length="134" mass="14027">SDLIFHLNFSPQLLGVDVVKGHSDNEFTGRSKYGLAASLDNKQTSGDMNTVGVLNAAATGNNVMGDINAVGLTTGVKCNNAERTKQTGAISELTGNTVSKNAEQVGVYQDAKGNEVKGTFDQYGGIQTVSTKDK</sequence>
<gene>
    <name evidence="1" type="ORF">Bhyg_08734</name>
</gene>
<proteinExistence type="predicted"/>
<dbReference type="AlphaFoldDB" id="A0A9Q0S3U8"/>
<evidence type="ECO:0000313" key="1">
    <source>
        <dbReference type="EMBL" id="KAJ6643769.1"/>
    </source>
</evidence>
<protein>
    <submittedName>
        <fullName evidence="1">Uncharacterized protein</fullName>
    </submittedName>
</protein>